<accession>A0ABX0SL51</accession>
<dbReference type="EMBL" id="JAANOU010000001">
    <property type="protein sequence ID" value="NIH77711.1"/>
    <property type="molecule type" value="Genomic_DNA"/>
</dbReference>
<feature type="compositionally biased region" description="Gly residues" evidence="1">
    <location>
        <begin position="316"/>
        <end position="329"/>
    </location>
</feature>
<comment type="caution">
    <text evidence="2">The sequence shown here is derived from an EMBL/GenBank/DDBJ whole genome shotgun (WGS) entry which is preliminary data.</text>
</comment>
<feature type="region of interest" description="Disordered" evidence="1">
    <location>
        <begin position="247"/>
        <end position="285"/>
    </location>
</feature>
<sequence>MGNDSYQAGRTLTTVGTYAAAGAMVGTAVPVIGTAVGAVGGAVVGGLVSIFTGGPEAQHHEASIGGRSIDARQIWEKIHNGDTTSLDAGAKAAAALKDVHADRAKLIQQINDMMDSAWKGPAAGQVQAGAHPLGIWLQDSAANLGRSSTYLGDQATAFHTVKSKVQEIAAKPPEGGFLDGMNPLSDTDSQIEKYNQQGQANVEAFNNYYQASMTNAGQLPQYSAWQGNVFSDGGGAGGVPSGAGAGGGVPGAGGMPGGAAPAHAGDLPRFSSTHPAATLPHTAAPAGYSPAGGSGAYIPPAWDGTSATGYTPPSAGGSGPGGGAGGFGPGGSGSGAGGAGAGGAGVAGIGGAFGPGSGVGATNGTGAGPGAAGAGRGGGRAGLTGAGTPGTPGMGGRGGHGRGEEDEEHQNKYMVGDDPNELFGTDELTAPPVIGE</sequence>
<feature type="region of interest" description="Disordered" evidence="1">
    <location>
        <begin position="369"/>
        <end position="436"/>
    </location>
</feature>
<protein>
    <recommendedName>
        <fullName evidence="4">PPE family protein</fullName>
    </recommendedName>
</protein>
<dbReference type="SUPFAM" id="SSF140459">
    <property type="entry name" value="PE/PPE dimer-like"/>
    <property type="match status" value="1"/>
</dbReference>
<name>A0ABX0SL51_9PSEU</name>
<dbReference type="InterPro" id="IPR038332">
    <property type="entry name" value="PPE_sf"/>
</dbReference>
<evidence type="ECO:0008006" key="4">
    <source>
        <dbReference type="Google" id="ProtNLM"/>
    </source>
</evidence>
<feature type="compositionally biased region" description="Low complexity" evidence="1">
    <location>
        <begin position="273"/>
        <end position="285"/>
    </location>
</feature>
<keyword evidence="3" id="KW-1185">Reference proteome</keyword>
<dbReference type="Proteomes" id="UP000754495">
    <property type="component" value="Unassembled WGS sequence"/>
</dbReference>
<evidence type="ECO:0000313" key="2">
    <source>
        <dbReference type="EMBL" id="NIH77711.1"/>
    </source>
</evidence>
<evidence type="ECO:0000256" key="1">
    <source>
        <dbReference type="SAM" id="MobiDB-lite"/>
    </source>
</evidence>
<gene>
    <name evidence="2" type="ORF">FHX46_000241</name>
</gene>
<reference evidence="2 3" key="1">
    <citation type="submission" date="2020-03" db="EMBL/GenBank/DDBJ databases">
        <title>Sequencing the genomes of 1000 actinobacteria strains.</title>
        <authorList>
            <person name="Klenk H.-P."/>
        </authorList>
    </citation>
    <scope>NUCLEOTIDE SEQUENCE [LARGE SCALE GENOMIC DNA]</scope>
    <source>
        <strain evidence="2 3">DSM 45668</strain>
    </source>
</reference>
<feature type="region of interest" description="Disordered" evidence="1">
    <location>
        <begin position="308"/>
        <end position="329"/>
    </location>
</feature>
<feature type="compositionally biased region" description="Gly residues" evidence="1">
    <location>
        <begin position="247"/>
        <end position="257"/>
    </location>
</feature>
<dbReference type="Gene3D" id="1.20.1260.20">
    <property type="entry name" value="PPE superfamily"/>
    <property type="match status" value="1"/>
</dbReference>
<feature type="compositionally biased region" description="Gly residues" evidence="1">
    <location>
        <begin position="369"/>
        <end position="398"/>
    </location>
</feature>
<evidence type="ECO:0000313" key="3">
    <source>
        <dbReference type="Proteomes" id="UP000754495"/>
    </source>
</evidence>
<proteinExistence type="predicted"/>
<dbReference type="RefSeq" id="WP_167109840.1">
    <property type="nucleotide sequence ID" value="NZ_JAANOU010000001.1"/>
</dbReference>
<organism evidence="2 3">
    <name type="scientific">Amycolatopsis viridis</name>
    <dbReference type="NCBI Taxonomy" id="185678"/>
    <lineage>
        <taxon>Bacteria</taxon>
        <taxon>Bacillati</taxon>
        <taxon>Actinomycetota</taxon>
        <taxon>Actinomycetes</taxon>
        <taxon>Pseudonocardiales</taxon>
        <taxon>Pseudonocardiaceae</taxon>
        <taxon>Amycolatopsis</taxon>
    </lineage>
</organism>